<accession>D0W4H1</accession>
<organism evidence="1 2">
    <name type="scientific">Neisseria cinerea ATCC 14685</name>
    <dbReference type="NCBI Taxonomy" id="546262"/>
    <lineage>
        <taxon>Bacteria</taxon>
        <taxon>Pseudomonadati</taxon>
        <taxon>Pseudomonadota</taxon>
        <taxon>Betaproteobacteria</taxon>
        <taxon>Neisseriales</taxon>
        <taxon>Neisseriaceae</taxon>
        <taxon>Neisseria</taxon>
    </lineage>
</organism>
<protein>
    <submittedName>
        <fullName evidence="1">Uncharacterized protein</fullName>
    </submittedName>
</protein>
<name>D0W4H1_NEICI</name>
<reference evidence="1 2" key="1">
    <citation type="submission" date="2009-10" db="EMBL/GenBank/DDBJ databases">
        <authorList>
            <person name="Weinstock G."/>
            <person name="Sodergren E."/>
            <person name="Clifton S."/>
            <person name="Fulton L."/>
            <person name="Fulton B."/>
            <person name="Courtney L."/>
            <person name="Fronick C."/>
            <person name="Harrison M."/>
            <person name="Strong C."/>
            <person name="Farmer C."/>
            <person name="Delahaunty K."/>
            <person name="Markovic C."/>
            <person name="Hall O."/>
            <person name="Minx P."/>
            <person name="Tomlinson C."/>
            <person name="Mitreva M."/>
            <person name="Nelson J."/>
            <person name="Hou S."/>
            <person name="Wollam A."/>
            <person name="Pepin K.H."/>
            <person name="Johnson M."/>
            <person name="Bhonagiri V."/>
            <person name="Nash W.E."/>
            <person name="Warren W."/>
            <person name="Chinwalla A."/>
            <person name="Mardis E.R."/>
            <person name="Wilson R.K."/>
        </authorList>
    </citation>
    <scope>NUCLEOTIDE SEQUENCE [LARGE SCALE GENOMIC DNA]</scope>
    <source>
        <strain evidence="1 2">ATCC 14685</strain>
    </source>
</reference>
<evidence type="ECO:0000313" key="2">
    <source>
        <dbReference type="Proteomes" id="UP000003294"/>
    </source>
</evidence>
<sequence>MNNLHHFVHCFQHFGVSDDLLPSANLPILLDRLDDGLQNAFAAFNQAARFSSLKTKWQTSRRNPLSGGIFTSAFPLLYLFQWETGAGGFVPAGFTLSSLLTRLLFPARPFSSGKAGLKNQSEKVNNIMKSIRKGYSRPLITHSIRKFPTLGGAYHHALRLTAANKQCRFALEQTQSGAWTVARIVSGGAA</sequence>
<dbReference type="AlphaFoldDB" id="D0W4H1"/>
<dbReference type="EMBL" id="ACDY02000009">
    <property type="protein sequence ID" value="EEZ71297.1"/>
    <property type="molecule type" value="Genomic_DNA"/>
</dbReference>
<proteinExistence type="predicted"/>
<gene>
    <name evidence="1" type="ORF">NEICINOT_04569</name>
</gene>
<dbReference type="RefSeq" id="WP_003677413.1">
    <property type="nucleotide sequence ID" value="NZ_ACDY02000009.1"/>
</dbReference>
<dbReference type="STRING" id="546262.NEICINOT_04569"/>
<dbReference type="Proteomes" id="UP000003294">
    <property type="component" value="Unassembled WGS sequence"/>
</dbReference>
<evidence type="ECO:0000313" key="1">
    <source>
        <dbReference type="EMBL" id="EEZ71297.1"/>
    </source>
</evidence>
<dbReference type="OrthoDB" id="8603407at2"/>
<comment type="caution">
    <text evidence="1">The sequence shown here is derived from an EMBL/GenBank/DDBJ whole genome shotgun (WGS) entry which is preliminary data.</text>
</comment>